<dbReference type="PROSITE" id="PS50126">
    <property type="entry name" value="S1"/>
    <property type="match status" value="3"/>
</dbReference>
<keyword evidence="6" id="KW-1185">Reference proteome</keyword>
<dbReference type="OrthoDB" id="286090at2"/>
<evidence type="ECO:0000313" key="5">
    <source>
        <dbReference type="EMBL" id="RBQ21059.1"/>
    </source>
</evidence>
<feature type="domain" description="S1 motif" evidence="4">
    <location>
        <begin position="195"/>
        <end position="252"/>
    </location>
</feature>
<organism evidence="5 6">
    <name type="scientific">Spongiactinospora rosea</name>
    <dbReference type="NCBI Taxonomy" id="2248750"/>
    <lineage>
        <taxon>Bacteria</taxon>
        <taxon>Bacillati</taxon>
        <taxon>Actinomycetota</taxon>
        <taxon>Actinomycetes</taxon>
        <taxon>Streptosporangiales</taxon>
        <taxon>Streptosporangiaceae</taxon>
        <taxon>Spongiactinospora</taxon>
    </lineage>
</organism>
<protein>
    <submittedName>
        <fullName evidence="5">30S ribosomal protein S1</fullName>
    </submittedName>
</protein>
<sequence>MDAESPLTAFLRTVHVGDVLTGTVTEITRSHTTVLLDGFPRAPIGVIGALDRSWRSFGHSAADLLEVGGRVAAEVIDLREGQVWLSRSATENPDLWAYLKALRPGERLSGTVAAIENFGVFVDLDDAPGHPVFPGVGFITIPELSWSPFEEAVSVGQHITCEFIIFTTHNGEARLSLRATQPDPFQPFARHAHVGQILHGPVVRVAPFGVLVRVADGVEGLIPDAEAQVGDELTVVIAAIDPLRRRLTLSRR</sequence>
<keyword evidence="2 5" id="KW-0689">Ribosomal protein</keyword>
<dbReference type="PANTHER" id="PTHR10724:SF7">
    <property type="entry name" value="SMALL RIBOSOMAL SUBUNIT PROTEIN BS1C"/>
    <property type="match status" value="1"/>
</dbReference>
<dbReference type="GO" id="GO:0003735">
    <property type="term" value="F:structural constituent of ribosome"/>
    <property type="evidence" value="ECO:0007669"/>
    <property type="project" value="TreeGrafter"/>
</dbReference>
<evidence type="ECO:0000259" key="4">
    <source>
        <dbReference type="PROSITE" id="PS50126"/>
    </source>
</evidence>
<dbReference type="GO" id="GO:0006412">
    <property type="term" value="P:translation"/>
    <property type="evidence" value="ECO:0007669"/>
    <property type="project" value="TreeGrafter"/>
</dbReference>
<proteinExistence type="inferred from homology"/>
<keyword evidence="3" id="KW-0687">Ribonucleoprotein</keyword>
<dbReference type="SMART" id="SM00316">
    <property type="entry name" value="S1"/>
    <property type="match status" value="3"/>
</dbReference>
<comment type="similarity">
    <text evidence="1">Belongs to the bacterial ribosomal protein bS1 family.</text>
</comment>
<evidence type="ECO:0000256" key="2">
    <source>
        <dbReference type="ARBA" id="ARBA00022980"/>
    </source>
</evidence>
<evidence type="ECO:0000256" key="1">
    <source>
        <dbReference type="ARBA" id="ARBA00006767"/>
    </source>
</evidence>
<gene>
    <name evidence="5" type="ORF">DP939_08385</name>
</gene>
<accession>A0A366M6A0</accession>
<dbReference type="InterPro" id="IPR012340">
    <property type="entry name" value="NA-bd_OB-fold"/>
</dbReference>
<evidence type="ECO:0000256" key="3">
    <source>
        <dbReference type="ARBA" id="ARBA00023274"/>
    </source>
</evidence>
<dbReference type="EMBL" id="QMEY01000002">
    <property type="protein sequence ID" value="RBQ21059.1"/>
    <property type="molecule type" value="Genomic_DNA"/>
</dbReference>
<dbReference type="InterPro" id="IPR050437">
    <property type="entry name" value="Ribos_protein_bS1-like"/>
</dbReference>
<dbReference type="SUPFAM" id="SSF50249">
    <property type="entry name" value="Nucleic acid-binding proteins"/>
    <property type="match status" value="3"/>
</dbReference>
<dbReference type="RefSeq" id="WP_113980014.1">
    <property type="nucleotide sequence ID" value="NZ_QMEY01000002.1"/>
</dbReference>
<reference evidence="5 6" key="1">
    <citation type="submission" date="2018-06" db="EMBL/GenBank/DDBJ databases">
        <title>Sphaerisporangium craniellae sp. nov., isolated from a marine sponge in the South China Sea.</title>
        <authorList>
            <person name="Li L."/>
        </authorList>
    </citation>
    <scope>NUCLEOTIDE SEQUENCE [LARGE SCALE GENOMIC DNA]</scope>
    <source>
        <strain evidence="5 6">LHW63015</strain>
    </source>
</reference>
<dbReference type="Gene3D" id="2.40.50.140">
    <property type="entry name" value="Nucleic acid-binding proteins"/>
    <property type="match status" value="3"/>
</dbReference>
<comment type="caution">
    <text evidence="5">The sequence shown here is derived from an EMBL/GenBank/DDBJ whole genome shotgun (WGS) entry which is preliminary data.</text>
</comment>
<dbReference type="CDD" id="cd00164">
    <property type="entry name" value="S1_like"/>
    <property type="match status" value="1"/>
</dbReference>
<name>A0A366M6A0_9ACTN</name>
<evidence type="ECO:0000313" key="6">
    <source>
        <dbReference type="Proteomes" id="UP000253303"/>
    </source>
</evidence>
<dbReference type="Pfam" id="PF00575">
    <property type="entry name" value="S1"/>
    <property type="match status" value="2"/>
</dbReference>
<dbReference type="PANTHER" id="PTHR10724">
    <property type="entry name" value="30S RIBOSOMAL PROTEIN S1"/>
    <property type="match status" value="1"/>
</dbReference>
<dbReference type="GO" id="GO:0003729">
    <property type="term" value="F:mRNA binding"/>
    <property type="evidence" value="ECO:0007669"/>
    <property type="project" value="TreeGrafter"/>
</dbReference>
<feature type="domain" description="S1 motif" evidence="4">
    <location>
        <begin position="105"/>
        <end position="178"/>
    </location>
</feature>
<dbReference type="GO" id="GO:0022627">
    <property type="term" value="C:cytosolic small ribosomal subunit"/>
    <property type="evidence" value="ECO:0007669"/>
    <property type="project" value="TreeGrafter"/>
</dbReference>
<feature type="domain" description="S1 motif" evidence="4">
    <location>
        <begin position="17"/>
        <end position="88"/>
    </location>
</feature>
<dbReference type="Proteomes" id="UP000253303">
    <property type="component" value="Unassembled WGS sequence"/>
</dbReference>
<dbReference type="AlphaFoldDB" id="A0A366M6A0"/>
<dbReference type="InterPro" id="IPR003029">
    <property type="entry name" value="S1_domain"/>
</dbReference>